<dbReference type="EMBL" id="KN822948">
    <property type="protein sequence ID" value="KIO33462.1"/>
    <property type="molecule type" value="Genomic_DNA"/>
</dbReference>
<dbReference type="HOGENOM" id="CLU_3070430_0_0_1"/>
<gene>
    <name evidence="1" type="ORF">M407DRAFT_241057</name>
</gene>
<accession>A0A0C3MIF5</accession>
<reference evidence="1 2" key="1">
    <citation type="submission" date="2014-04" db="EMBL/GenBank/DDBJ databases">
        <authorList>
            <consortium name="DOE Joint Genome Institute"/>
            <person name="Kuo A."/>
            <person name="Girlanda M."/>
            <person name="Perotto S."/>
            <person name="Kohler A."/>
            <person name="Nagy L.G."/>
            <person name="Floudas D."/>
            <person name="Copeland A."/>
            <person name="Barry K.W."/>
            <person name="Cichocki N."/>
            <person name="Veneault-Fourrey C."/>
            <person name="LaButti K."/>
            <person name="Lindquist E.A."/>
            <person name="Lipzen A."/>
            <person name="Lundell T."/>
            <person name="Morin E."/>
            <person name="Murat C."/>
            <person name="Sun H."/>
            <person name="Tunlid A."/>
            <person name="Henrissat B."/>
            <person name="Grigoriev I.V."/>
            <person name="Hibbett D.S."/>
            <person name="Martin F."/>
            <person name="Nordberg H.P."/>
            <person name="Cantor M.N."/>
            <person name="Hua S.X."/>
        </authorList>
    </citation>
    <scope>NUCLEOTIDE SEQUENCE [LARGE SCALE GENOMIC DNA]</scope>
    <source>
        <strain evidence="1 2">MUT 4182</strain>
    </source>
</reference>
<name>A0A0C3MIF5_9AGAM</name>
<evidence type="ECO:0000313" key="2">
    <source>
        <dbReference type="Proteomes" id="UP000054248"/>
    </source>
</evidence>
<sequence>MRLSIDASSSMFPKREISKWGRFRLFAGRKWILRMFLVALEYFSRYHHTRLTV</sequence>
<reference evidence="2" key="2">
    <citation type="submission" date="2015-01" db="EMBL/GenBank/DDBJ databases">
        <title>Evolutionary Origins and Diversification of the Mycorrhizal Mutualists.</title>
        <authorList>
            <consortium name="DOE Joint Genome Institute"/>
            <consortium name="Mycorrhizal Genomics Consortium"/>
            <person name="Kohler A."/>
            <person name="Kuo A."/>
            <person name="Nagy L.G."/>
            <person name="Floudas D."/>
            <person name="Copeland A."/>
            <person name="Barry K.W."/>
            <person name="Cichocki N."/>
            <person name="Veneault-Fourrey C."/>
            <person name="LaButti K."/>
            <person name="Lindquist E.A."/>
            <person name="Lipzen A."/>
            <person name="Lundell T."/>
            <person name="Morin E."/>
            <person name="Murat C."/>
            <person name="Riley R."/>
            <person name="Ohm R."/>
            <person name="Sun H."/>
            <person name="Tunlid A."/>
            <person name="Henrissat B."/>
            <person name="Grigoriev I.V."/>
            <person name="Hibbett D.S."/>
            <person name="Martin F."/>
        </authorList>
    </citation>
    <scope>NUCLEOTIDE SEQUENCE [LARGE SCALE GENOMIC DNA]</scope>
    <source>
        <strain evidence="2">MUT 4182</strain>
    </source>
</reference>
<dbReference type="Proteomes" id="UP000054248">
    <property type="component" value="Unassembled WGS sequence"/>
</dbReference>
<proteinExistence type="predicted"/>
<dbReference type="AlphaFoldDB" id="A0A0C3MIF5"/>
<keyword evidence="2" id="KW-1185">Reference proteome</keyword>
<evidence type="ECO:0000313" key="1">
    <source>
        <dbReference type="EMBL" id="KIO33462.1"/>
    </source>
</evidence>
<protein>
    <submittedName>
        <fullName evidence="1">Uncharacterized protein</fullName>
    </submittedName>
</protein>
<organism evidence="1 2">
    <name type="scientific">Tulasnella calospora MUT 4182</name>
    <dbReference type="NCBI Taxonomy" id="1051891"/>
    <lineage>
        <taxon>Eukaryota</taxon>
        <taxon>Fungi</taxon>
        <taxon>Dikarya</taxon>
        <taxon>Basidiomycota</taxon>
        <taxon>Agaricomycotina</taxon>
        <taxon>Agaricomycetes</taxon>
        <taxon>Cantharellales</taxon>
        <taxon>Tulasnellaceae</taxon>
        <taxon>Tulasnella</taxon>
    </lineage>
</organism>